<evidence type="ECO:0000256" key="3">
    <source>
        <dbReference type="ARBA" id="ARBA00022692"/>
    </source>
</evidence>
<proteinExistence type="inferred from homology"/>
<comment type="subcellular location">
    <subcellularLocation>
        <location evidence="1">Membrane</location>
        <topology evidence="1">Multi-pass membrane protein</topology>
    </subcellularLocation>
</comment>
<keyword evidence="6" id="KW-1133">Transmembrane helix</keyword>
<evidence type="ECO:0000256" key="6">
    <source>
        <dbReference type="ARBA" id="ARBA00022989"/>
    </source>
</evidence>
<comment type="caution">
    <text evidence="9">The sequence shown here is derived from an EMBL/GenBank/DDBJ whole genome shotgun (WGS) entry which is preliminary data.</text>
</comment>
<evidence type="ECO:0000256" key="1">
    <source>
        <dbReference type="ARBA" id="ARBA00004141"/>
    </source>
</evidence>
<name>A0A392PKB2_9FABA</name>
<evidence type="ECO:0000259" key="8">
    <source>
        <dbReference type="PROSITE" id="PS50004"/>
    </source>
</evidence>
<evidence type="ECO:0000256" key="2">
    <source>
        <dbReference type="ARBA" id="ARBA00007923"/>
    </source>
</evidence>
<dbReference type="SMART" id="SM00239">
    <property type="entry name" value="C2"/>
    <property type="match status" value="1"/>
</dbReference>
<dbReference type="InterPro" id="IPR047259">
    <property type="entry name" value="QUIRKY-like"/>
</dbReference>
<dbReference type="InterPro" id="IPR000008">
    <property type="entry name" value="C2_dom"/>
</dbReference>
<dbReference type="AlphaFoldDB" id="A0A392PKB2"/>
<dbReference type="EMBL" id="LXQA010081968">
    <property type="protein sequence ID" value="MCI11900.1"/>
    <property type="molecule type" value="Genomic_DNA"/>
</dbReference>
<dbReference type="InterPro" id="IPR047255">
    <property type="entry name" value="C2D_MCTP_PRT_plant"/>
</dbReference>
<keyword evidence="7" id="KW-0472">Membrane</keyword>
<dbReference type="Gene3D" id="2.60.40.150">
    <property type="entry name" value="C2 domain"/>
    <property type="match status" value="1"/>
</dbReference>
<keyword evidence="5" id="KW-0106">Calcium</keyword>
<dbReference type="GO" id="GO:0016020">
    <property type="term" value="C:membrane"/>
    <property type="evidence" value="ECO:0007669"/>
    <property type="project" value="UniProtKB-SubCell"/>
</dbReference>
<feature type="non-terminal residue" evidence="9">
    <location>
        <position position="215"/>
    </location>
</feature>
<evidence type="ECO:0000313" key="10">
    <source>
        <dbReference type="Proteomes" id="UP000265520"/>
    </source>
</evidence>
<organism evidence="9 10">
    <name type="scientific">Trifolium medium</name>
    <dbReference type="NCBI Taxonomy" id="97028"/>
    <lineage>
        <taxon>Eukaryota</taxon>
        <taxon>Viridiplantae</taxon>
        <taxon>Streptophyta</taxon>
        <taxon>Embryophyta</taxon>
        <taxon>Tracheophyta</taxon>
        <taxon>Spermatophyta</taxon>
        <taxon>Magnoliopsida</taxon>
        <taxon>eudicotyledons</taxon>
        <taxon>Gunneridae</taxon>
        <taxon>Pentapetalae</taxon>
        <taxon>rosids</taxon>
        <taxon>fabids</taxon>
        <taxon>Fabales</taxon>
        <taxon>Fabaceae</taxon>
        <taxon>Papilionoideae</taxon>
        <taxon>50 kb inversion clade</taxon>
        <taxon>NPAAA clade</taxon>
        <taxon>Hologalegina</taxon>
        <taxon>IRL clade</taxon>
        <taxon>Trifolieae</taxon>
        <taxon>Trifolium</taxon>
    </lineage>
</organism>
<dbReference type="FunFam" id="2.60.40.150:FF:000090">
    <property type="entry name" value="C2 domain-containing protein"/>
    <property type="match status" value="1"/>
</dbReference>
<evidence type="ECO:0000256" key="5">
    <source>
        <dbReference type="ARBA" id="ARBA00022837"/>
    </source>
</evidence>
<reference evidence="9 10" key="1">
    <citation type="journal article" date="2018" name="Front. Plant Sci.">
        <title>Red Clover (Trifolium pratense) and Zigzag Clover (T. medium) - A Picture of Genomic Similarities and Differences.</title>
        <authorList>
            <person name="Dluhosova J."/>
            <person name="Istvanek J."/>
            <person name="Nedelnik J."/>
            <person name="Repkova J."/>
        </authorList>
    </citation>
    <scope>NUCLEOTIDE SEQUENCE [LARGE SCALE GENOMIC DNA]</scope>
    <source>
        <strain evidence="10">cv. 10/8</strain>
        <tissue evidence="9">Leaf</tissue>
    </source>
</reference>
<keyword evidence="3 9" id="KW-0812">Transmembrane</keyword>
<dbReference type="PANTHER" id="PTHR31425:SF41">
    <property type="entry name" value="ANTHRANILATE PHOSPHORIBOSYLTRANSFERASE-LIKE PROTEIN"/>
    <property type="match status" value="1"/>
</dbReference>
<comment type="similarity">
    <text evidence="2">Belongs to the MCTP family.</text>
</comment>
<evidence type="ECO:0000313" key="9">
    <source>
        <dbReference type="EMBL" id="MCI11900.1"/>
    </source>
</evidence>
<evidence type="ECO:0000256" key="4">
    <source>
        <dbReference type="ARBA" id="ARBA00022737"/>
    </source>
</evidence>
<dbReference type="Proteomes" id="UP000265520">
    <property type="component" value="Unassembled WGS sequence"/>
</dbReference>
<protein>
    <submittedName>
        <fullName evidence="9">Multiple C2 and transmembrane domain-containing protein 2-like</fullName>
    </submittedName>
</protein>
<dbReference type="SUPFAM" id="SSF49562">
    <property type="entry name" value="C2 domain (Calcium/lipid-binding domain, CaLB)"/>
    <property type="match status" value="1"/>
</dbReference>
<evidence type="ECO:0000256" key="7">
    <source>
        <dbReference type="ARBA" id="ARBA00023136"/>
    </source>
</evidence>
<dbReference type="PROSITE" id="PS50004">
    <property type="entry name" value="C2"/>
    <property type="match status" value="1"/>
</dbReference>
<feature type="domain" description="C2" evidence="8">
    <location>
        <begin position="6"/>
        <end position="131"/>
    </location>
</feature>
<dbReference type="PANTHER" id="PTHR31425">
    <property type="entry name" value="PHOSPHORIBOSYLANTHRANILATE TRANSFERASE ISOFORM 1"/>
    <property type="match status" value="1"/>
</dbReference>
<dbReference type="Pfam" id="PF00168">
    <property type="entry name" value="C2"/>
    <property type="match status" value="1"/>
</dbReference>
<dbReference type="InterPro" id="IPR035892">
    <property type="entry name" value="C2_domain_sf"/>
</dbReference>
<dbReference type="CDD" id="cd08379">
    <property type="entry name" value="C2D_MCTP_PRT_plant"/>
    <property type="match status" value="1"/>
</dbReference>
<sequence length="215" mass="24735">MFDEDPQYCSDWNPTHPMLCRPKIGVFEMGILKATGLPAMKPQGRTDAYCVAKYGSKWVRSRTVVNSLSPKWNELYSWEVYDQCTFITISVFDNSQLHEGNIDLGAMDTRIGKVRISLQEMDIGRIYQYSYPLVELQPSGLKKMGEIQLAFKFTCPDMLDVWKMLNVCKMYTMPILPSQHFSDPLSPAQFYGLRKQIITLVSLNMSKAEPPLRRE</sequence>
<keyword evidence="4" id="KW-0677">Repeat</keyword>
<accession>A0A392PKB2</accession>
<keyword evidence="10" id="KW-1185">Reference proteome</keyword>